<dbReference type="EMBL" id="MOXJ01000006">
    <property type="protein sequence ID" value="PDO11036.1"/>
    <property type="molecule type" value="Genomic_DNA"/>
</dbReference>
<dbReference type="Pfam" id="PF00491">
    <property type="entry name" value="Arginase"/>
    <property type="match status" value="1"/>
</dbReference>
<dbReference type="GO" id="GO:0008783">
    <property type="term" value="F:agmatinase activity"/>
    <property type="evidence" value="ECO:0007669"/>
    <property type="project" value="TreeGrafter"/>
</dbReference>
<dbReference type="GO" id="GO:0046872">
    <property type="term" value="F:metal ion binding"/>
    <property type="evidence" value="ECO:0007669"/>
    <property type="project" value="InterPro"/>
</dbReference>
<evidence type="ECO:0000256" key="1">
    <source>
        <dbReference type="PROSITE-ProRule" id="PRU00742"/>
    </source>
</evidence>
<evidence type="ECO:0000313" key="2">
    <source>
        <dbReference type="EMBL" id="PDO11036.1"/>
    </source>
</evidence>
<dbReference type="InterPro" id="IPR006035">
    <property type="entry name" value="Ureohydrolase"/>
</dbReference>
<protein>
    <recommendedName>
        <fullName evidence="4">Arginase</fullName>
    </recommendedName>
</protein>
<organism evidence="2 3">
    <name type="scientific">Candidatus Reconcilbacillus cellulovorans</name>
    <dbReference type="NCBI Taxonomy" id="1906605"/>
    <lineage>
        <taxon>Bacteria</taxon>
        <taxon>Bacillati</taxon>
        <taxon>Bacillota</taxon>
        <taxon>Bacilli</taxon>
        <taxon>Bacillales</taxon>
        <taxon>Paenibacillaceae</taxon>
        <taxon>Candidatus Reconcilbacillus</taxon>
    </lineage>
</organism>
<dbReference type="AlphaFoldDB" id="A0A2A6E2J6"/>
<accession>A0A2A6E2J6</accession>
<evidence type="ECO:0008006" key="4">
    <source>
        <dbReference type="Google" id="ProtNLM"/>
    </source>
</evidence>
<comment type="caution">
    <text evidence="2">The sequence shown here is derived from an EMBL/GenBank/DDBJ whole genome shotgun (WGS) entry which is preliminary data.</text>
</comment>
<gene>
    <name evidence="2" type="ORF">BLM47_04260</name>
</gene>
<dbReference type="Proteomes" id="UP000243688">
    <property type="component" value="Unassembled WGS sequence"/>
</dbReference>
<proteinExistence type="inferred from homology"/>
<dbReference type="Gene3D" id="3.40.800.10">
    <property type="entry name" value="Ureohydrolase domain"/>
    <property type="match status" value="1"/>
</dbReference>
<dbReference type="PANTHER" id="PTHR11358:SF41">
    <property type="entry name" value="ARGINASE"/>
    <property type="match status" value="1"/>
</dbReference>
<evidence type="ECO:0000313" key="3">
    <source>
        <dbReference type="Proteomes" id="UP000243688"/>
    </source>
</evidence>
<dbReference type="PANTHER" id="PTHR11358">
    <property type="entry name" value="ARGINASE/AGMATINASE"/>
    <property type="match status" value="1"/>
</dbReference>
<dbReference type="InterPro" id="IPR023696">
    <property type="entry name" value="Ureohydrolase_dom_sf"/>
</dbReference>
<dbReference type="SUPFAM" id="SSF52768">
    <property type="entry name" value="Arginase/deacetylase"/>
    <property type="match status" value="1"/>
</dbReference>
<comment type="similarity">
    <text evidence="1">Belongs to the arginase family.</text>
</comment>
<dbReference type="GO" id="GO:0033389">
    <property type="term" value="P:putrescine biosynthetic process from arginine, via agmatine"/>
    <property type="evidence" value="ECO:0007669"/>
    <property type="project" value="TreeGrafter"/>
</dbReference>
<sequence length="258" mass="28807">MAIVHREVTLLDFDETFDWQPALVSRARCRVDMRDVAGTRLFCTEEAFDEIRRRLSRRVGRGVTFLGSGDRHYVTLALLAEISRPFDLVLFDRHADMATCAGSVEETPGLLSCGTWLDEAFERLPNLRRAILIGLSEEAARRALQSRWCGRLVVLTGVSDGLGGFARFTNVCGEEVYISVDKDVLDRAFAATNWDHGSMRLDSLTEALRMLVRAKYVVGADVCGEMPAAPVDRWRLSRLSRLNERANIAILDALLACG</sequence>
<name>A0A2A6E2J6_9BACL</name>
<dbReference type="PROSITE" id="PS51409">
    <property type="entry name" value="ARGINASE_2"/>
    <property type="match status" value="1"/>
</dbReference>
<reference evidence="2 3" key="1">
    <citation type="submission" date="2016-12" db="EMBL/GenBank/DDBJ databases">
        <title>Candidatus Reconcilibacillus cellulovorans genome.</title>
        <authorList>
            <person name="Kolinko S."/>
            <person name="Wu Y.-W."/>
            <person name="Tachea F."/>
            <person name="Denzel E."/>
            <person name="Hiras J."/>
            <person name="Baecker N."/>
            <person name="Chan L.J."/>
            <person name="Eichorst S.A."/>
            <person name="Frey D."/>
            <person name="Adams P.D."/>
            <person name="Pray T."/>
            <person name="Tanjore D."/>
            <person name="Petzold C.J."/>
            <person name="Gladden J.M."/>
            <person name="Simmons B.A."/>
            <person name="Singer S.W."/>
        </authorList>
    </citation>
    <scope>NUCLEOTIDE SEQUENCE [LARGE SCALE GENOMIC DNA]</scope>
    <source>
        <strain evidence="2">JTherm</strain>
    </source>
</reference>